<evidence type="ECO:0000256" key="3">
    <source>
        <dbReference type="ARBA" id="ARBA00023163"/>
    </source>
</evidence>
<dbReference type="RefSeq" id="WP_021295217.1">
    <property type="nucleotide sequence ID" value="NZ_AURB01000049.1"/>
</dbReference>
<dbReference type="STRING" id="1356854.N007_20070"/>
<keyword evidence="3" id="KW-0804">Transcription</keyword>
<dbReference type="Pfam" id="PF00392">
    <property type="entry name" value="GntR"/>
    <property type="match status" value="1"/>
</dbReference>
<dbReference type="AlphaFoldDB" id="T0DMS5"/>
<dbReference type="InterPro" id="IPR036390">
    <property type="entry name" value="WH_DNA-bd_sf"/>
</dbReference>
<keyword evidence="2" id="KW-0238">DNA-binding</keyword>
<dbReference type="Gene3D" id="1.10.10.10">
    <property type="entry name" value="Winged helix-like DNA-binding domain superfamily/Winged helix DNA-binding domain"/>
    <property type="match status" value="1"/>
</dbReference>
<dbReference type="PANTHER" id="PTHR38445:SF9">
    <property type="entry name" value="HTH-TYPE TRANSCRIPTIONAL REPRESSOR YTRA"/>
    <property type="match status" value="1"/>
</dbReference>
<dbReference type="SMART" id="SM00345">
    <property type="entry name" value="HTH_GNTR"/>
    <property type="match status" value="1"/>
</dbReference>
<sequence length="149" mass="17397">MTDRGMGMWIHVDPRSPVPMYQQIVESVKANVAKGILNPGDKLQSVRELSVELAINHNTVAKAYRELERENVIEVIRGRGTFITLQPTAPNAEQRREEMRETIRKLLIEAHHLRMSHEELWQMFHQVMEEWRLSRETEAPESTEEGEKL</sequence>
<evidence type="ECO:0000256" key="2">
    <source>
        <dbReference type="ARBA" id="ARBA00023125"/>
    </source>
</evidence>
<dbReference type="KEGG" id="aaco:K1I37_13950"/>
<protein>
    <submittedName>
        <fullName evidence="4">GntR family transcriptional regulator</fullName>
    </submittedName>
</protein>
<evidence type="ECO:0000313" key="5">
    <source>
        <dbReference type="Proteomes" id="UP000829401"/>
    </source>
</evidence>
<name>T0DMS5_ALIAG</name>
<dbReference type="Proteomes" id="UP000829401">
    <property type="component" value="Chromosome"/>
</dbReference>
<dbReference type="PROSITE" id="PS50949">
    <property type="entry name" value="HTH_GNTR"/>
    <property type="match status" value="1"/>
</dbReference>
<dbReference type="InterPro" id="IPR036388">
    <property type="entry name" value="WH-like_DNA-bd_sf"/>
</dbReference>
<gene>
    <name evidence="4" type="ORF">K1I37_13950</name>
</gene>
<dbReference type="InterPro" id="IPR000524">
    <property type="entry name" value="Tscrpt_reg_HTH_GntR"/>
</dbReference>
<keyword evidence="5" id="KW-1185">Reference proteome</keyword>
<dbReference type="EMBL" id="CP080467">
    <property type="protein sequence ID" value="UNO47784.1"/>
    <property type="molecule type" value="Genomic_DNA"/>
</dbReference>
<evidence type="ECO:0000256" key="1">
    <source>
        <dbReference type="ARBA" id="ARBA00023015"/>
    </source>
</evidence>
<proteinExistence type="predicted"/>
<dbReference type="eggNOG" id="COG1725">
    <property type="taxonomic scope" value="Bacteria"/>
</dbReference>
<dbReference type="GO" id="GO:0003677">
    <property type="term" value="F:DNA binding"/>
    <property type="evidence" value="ECO:0007669"/>
    <property type="project" value="UniProtKB-KW"/>
</dbReference>
<dbReference type="PANTHER" id="PTHR38445">
    <property type="entry name" value="HTH-TYPE TRANSCRIPTIONAL REPRESSOR YTRA"/>
    <property type="match status" value="1"/>
</dbReference>
<organism evidence="4 5">
    <name type="scientific">Alicyclobacillus acidoterrestris (strain ATCC 49025 / DSM 3922 / CIP 106132 / NCIMB 13137 / GD3B)</name>
    <dbReference type="NCBI Taxonomy" id="1356854"/>
    <lineage>
        <taxon>Bacteria</taxon>
        <taxon>Bacillati</taxon>
        <taxon>Bacillota</taxon>
        <taxon>Bacilli</taxon>
        <taxon>Bacillales</taxon>
        <taxon>Alicyclobacillaceae</taxon>
        <taxon>Alicyclobacillus</taxon>
    </lineage>
</organism>
<accession>A0A9E7CQG7</accession>
<dbReference type="CDD" id="cd07377">
    <property type="entry name" value="WHTH_GntR"/>
    <property type="match status" value="1"/>
</dbReference>
<reference evidence="5" key="1">
    <citation type="journal article" date="2022" name="G3 (Bethesda)">
        <title>Unveiling the complete genome sequence of Alicyclobacillus acidoterrestris DSM 3922T, a taint-producing strain.</title>
        <authorList>
            <person name="Leonardo I.C."/>
            <person name="Barreto Crespo M.T."/>
            <person name="Gaspar F.B."/>
        </authorList>
    </citation>
    <scope>NUCLEOTIDE SEQUENCE [LARGE SCALE GENOMIC DNA]</scope>
    <source>
        <strain evidence="5">DSM 3922</strain>
    </source>
</reference>
<keyword evidence="1" id="KW-0805">Transcription regulation</keyword>
<accession>T0DMS5</accession>
<dbReference type="SUPFAM" id="SSF46785">
    <property type="entry name" value="Winged helix' DNA-binding domain"/>
    <property type="match status" value="1"/>
</dbReference>
<dbReference type="GO" id="GO:0003700">
    <property type="term" value="F:DNA-binding transcription factor activity"/>
    <property type="evidence" value="ECO:0007669"/>
    <property type="project" value="InterPro"/>
</dbReference>
<evidence type="ECO:0000313" key="4">
    <source>
        <dbReference type="EMBL" id="UNO47784.1"/>
    </source>
</evidence>